<organism evidence="2 3">
    <name type="scientific">Lentiprolixibacter aurantiacus</name>
    <dbReference type="NCBI Taxonomy" id="2993939"/>
    <lineage>
        <taxon>Bacteria</taxon>
        <taxon>Pseudomonadati</taxon>
        <taxon>Bacteroidota</taxon>
        <taxon>Flavobacteriia</taxon>
        <taxon>Flavobacteriales</taxon>
        <taxon>Flavobacteriaceae</taxon>
        <taxon>Lentiprolixibacter</taxon>
    </lineage>
</organism>
<dbReference type="InterPro" id="IPR051043">
    <property type="entry name" value="Sulfatase_Mod_Factor_Kinase"/>
</dbReference>
<dbReference type="SUPFAM" id="SSF56436">
    <property type="entry name" value="C-type lectin-like"/>
    <property type="match status" value="1"/>
</dbReference>
<dbReference type="AlphaFoldDB" id="A0AAE3MIC2"/>
<dbReference type="PANTHER" id="PTHR23150">
    <property type="entry name" value="SULFATASE MODIFYING FACTOR 1, 2"/>
    <property type="match status" value="1"/>
</dbReference>
<evidence type="ECO:0000259" key="1">
    <source>
        <dbReference type="Pfam" id="PF03781"/>
    </source>
</evidence>
<evidence type="ECO:0000313" key="2">
    <source>
        <dbReference type="EMBL" id="MCX2718113.1"/>
    </source>
</evidence>
<dbReference type="Gene3D" id="3.90.1580.10">
    <property type="entry name" value="paralog of FGE (formylglycine-generating enzyme)"/>
    <property type="match status" value="1"/>
</dbReference>
<sequence length="279" mass="31615">MTILHEVGIHRISLSIMVLLFCNGCSYQERTLPELKEPVLGMEFILIPKGEFLMGANEWSDDTSSTPVHEVIISGDFWMGKKEVTQRQWQQIMGDNELHPEKPSPFRNEDPNYPVVSVSYLDVQTFLGRLNDLSDKFHFRLPTEAEWEYACRAGTTTPFSYGMQLSDTLANFNATVASVYSAFGKFTGHPQPVGSYAPNDWGLHDMHGNVWEWVSDWYAPYPEEALTDPKGPADGTEKIIRGGSWYFGADNATSFKRKTHEPGLWGFSIGFRIVCEKKD</sequence>
<dbReference type="InterPro" id="IPR016187">
    <property type="entry name" value="CTDL_fold"/>
</dbReference>
<dbReference type="Proteomes" id="UP001207116">
    <property type="component" value="Unassembled WGS sequence"/>
</dbReference>
<accession>A0AAE3MIC2</accession>
<comment type="caution">
    <text evidence="2">The sequence shown here is derived from an EMBL/GenBank/DDBJ whole genome shotgun (WGS) entry which is preliminary data.</text>
</comment>
<name>A0AAE3MIC2_9FLAO</name>
<reference evidence="2" key="1">
    <citation type="submission" date="2022-11" db="EMBL/GenBank/DDBJ databases">
        <title>The characterization of three novel Bacteroidetes species and genomic analysis of their roles in tidal elemental geochemical cycles.</title>
        <authorList>
            <person name="Ma K.-J."/>
        </authorList>
    </citation>
    <scope>NUCLEOTIDE SEQUENCE</scope>
    <source>
        <strain evidence="2">M415</strain>
    </source>
</reference>
<evidence type="ECO:0000313" key="3">
    <source>
        <dbReference type="Proteomes" id="UP001207116"/>
    </source>
</evidence>
<dbReference type="InterPro" id="IPR042095">
    <property type="entry name" value="SUMF_sf"/>
</dbReference>
<gene>
    <name evidence="2" type="ORF">OO016_00745</name>
</gene>
<protein>
    <submittedName>
        <fullName evidence="2">Formylglycine-generating enzyme family protein</fullName>
    </submittedName>
</protein>
<dbReference type="InterPro" id="IPR005532">
    <property type="entry name" value="SUMF_dom"/>
</dbReference>
<dbReference type="RefSeq" id="WP_266010110.1">
    <property type="nucleotide sequence ID" value="NZ_JAPFQP010000001.1"/>
</dbReference>
<dbReference type="GO" id="GO:0120147">
    <property type="term" value="F:formylglycine-generating oxidase activity"/>
    <property type="evidence" value="ECO:0007669"/>
    <property type="project" value="TreeGrafter"/>
</dbReference>
<dbReference type="Pfam" id="PF03781">
    <property type="entry name" value="FGE-sulfatase"/>
    <property type="match status" value="1"/>
</dbReference>
<keyword evidence="3" id="KW-1185">Reference proteome</keyword>
<feature type="domain" description="Sulfatase-modifying factor enzyme-like" evidence="1">
    <location>
        <begin position="43"/>
        <end position="274"/>
    </location>
</feature>
<dbReference type="EMBL" id="JAPFQP010000001">
    <property type="protein sequence ID" value="MCX2718113.1"/>
    <property type="molecule type" value="Genomic_DNA"/>
</dbReference>
<dbReference type="PANTHER" id="PTHR23150:SF19">
    <property type="entry name" value="FORMYLGLYCINE-GENERATING ENZYME"/>
    <property type="match status" value="1"/>
</dbReference>
<proteinExistence type="predicted"/>